<keyword evidence="2" id="KW-1185">Reference proteome</keyword>
<dbReference type="OrthoDB" id="9878592at2"/>
<dbReference type="Proteomes" id="UP000008495">
    <property type="component" value="Unassembled WGS sequence"/>
</dbReference>
<comment type="caution">
    <text evidence="1">The sequence shown here is derived from an EMBL/GenBank/DDBJ whole genome shotgun (WGS) entry which is preliminary data.</text>
</comment>
<organism evidence="1 2">
    <name type="scientific">Austwickia chelonae NBRC 105200</name>
    <dbReference type="NCBI Taxonomy" id="1184607"/>
    <lineage>
        <taxon>Bacteria</taxon>
        <taxon>Bacillati</taxon>
        <taxon>Actinomycetota</taxon>
        <taxon>Actinomycetes</taxon>
        <taxon>Micrococcales</taxon>
        <taxon>Dermatophilaceae</taxon>
        <taxon>Austwickia</taxon>
    </lineage>
</organism>
<evidence type="ECO:0000313" key="1">
    <source>
        <dbReference type="EMBL" id="GAB79337.1"/>
    </source>
</evidence>
<name>K6WBX8_9MICO</name>
<sequence>MRIEFQATDGSRVRVLNLSIHDPRRNNPRYFVLEENLLGETTTPDQPGFDRTHTTREAVAIALAKAVARDSATSALLVAHRDTTEEGNVVDRTVFAPGAWPVLTLVDA</sequence>
<reference evidence="1 2" key="1">
    <citation type="submission" date="2012-08" db="EMBL/GenBank/DDBJ databases">
        <title>Whole genome shotgun sequence of Austwickia chelonae NBRC 105200.</title>
        <authorList>
            <person name="Yoshida I."/>
            <person name="Hosoyama A."/>
            <person name="Tsuchikane K."/>
            <person name="Katsumata H."/>
            <person name="Ando Y."/>
            <person name="Ohji S."/>
            <person name="Hamada M."/>
            <person name="Tamura T."/>
            <person name="Yamazoe A."/>
            <person name="Yamazaki S."/>
            <person name="Fujita N."/>
        </authorList>
    </citation>
    <scope>NUCLEOTIDE SEQUENCE [LARGE SCALE GENOMIC DNA]</scope>
    <source>
        <strain evidence="1 2">NBRC 105200</strain>
    </source>
</reference>
<evidence type="ECO:0000313" key="2">
    <source>
        <dbReference type="Proteomes" id="UP000008495"/>
    </source>
</evidence>
<proteinExistence type="predicted"/>
<accession>K6WBX8</accession>
<protein>
    <submittedName>
        <fullName evidence="1">Uncharacterized protein</fullName>
    </submittedName>
</protein>
<dbReference type="AlphaFoldDB" id="K6WBX8"/>
<dbReference type="EMBL" id="BAGZ01000022">
    <property type="protein sequence ID" value="GAB79337.1"/>
    <property type="molecule type" value="Genomic_DNA"/>
</dbReference>
<dbReference type="RefSeq" id="WP_006504095.1">
    <property type="nucleotide sequence ID" value="NZ_BAGZ01000022.1"/>
</dbReference>
<gene>
    <name evidence="1" type="ORF">AUCHE_22_01070</name>
</gene>